<sequence length="153" mass="16833">MRLRPTIGQLRLQREAGSVSAKGAEDPLDLPAQVRLSVEPELLRAAVSIERAFDKDAVHFEISFPPQYPHRAPQVLQVSPAQQVASWRYEAQSVQLPRLHGSSWSSAMGIADIIRDLLEPFPGLSGRCDKVSSGFLPVPVPHPASEDVEMEMS</sequence>
<reference evidence="1" key="1">
    <citation type="submission" date="2023-08" db="EMBL/GenBank/DDBJ databases">
        <authorList>
            <person name="Chen Y."/>
            <person name="Shah S."/>
            <person name="Dougan E. K."/>
            <person name="Thang M."/>
            <person name="Chan C."/>
        </authorList>
    </citation>
    <scope>NUCLEOTIDE SEQUENCE</scope>
</reference>
<dbReference type="EMBL" id="CAUJNA010003706">
    <property type="protein sequence ID" value="CAJ1408187.1"/>
    <property type="molecule type" value="Genomic_DNA"/>
</dbReference>
<gene>
    <name evidence="1" type="ORF">EVOR1521_LOCUS29687</name>
</gene>
<comment type="caution">
    <text evidence="1">The sequence shown here is derived from an EMBL/GenBank/DDBJ whole genome shotgun (WGS) entry which is preliminary data.</text>
</comment>
<proteinExistence type="predicted"/>
<dbReference type="SUPFAM" id="SSF54495">
    <property type="entry name" value="UBC-like"/>
    <property type="match status" value="1"/>
</dbReference>
<evidence type="ECO:0000313" key="1">
    <source>
        <dbReference type="EMBL" id="CAJ1408187.1"/>
    </source>
</evidence>
<evidence type="ECO:0000313" key="2">
    <source>
        <dbReference type="Proteomes" id="UP001178507"/>
    </source>
</evidence>
<keyword evidence="2" id="KW-1185">Reference proteome</keyword>
<dbReference type="Gene3D" id="3.10.110.10">
    <property type="entry name" value="Ubiquitin Conjugating Enzyme"/>
    <property type="match status" value="1"/>
</dbReference>
<dbReference type="InterPro" id="IPR016135">
    <property type="entry name" value="UBQ-conjugating_enzyme/RWD"/>
</dbReference>
<protein>
    <submittedName>
        <fullName evidence="1">Uncharacterized protein</fullName>
    </submittedName>
</protein>
<accession>A0AA36NI79</accession>
<organism evidence="1 2">
    <name type="scientific">Effrenium voratum</name>
    <dbReference type="NCBI Taxonomy" id="2562239"/>
    <lineage>
        <taxon>Eukaryota</taxon>
        <taxon>Sar</taxon>
        <taxon>Alveolata</taxon>
        <taxon>Dinophyceae</taxon>
        <taxon>Suessiales</taxon>
        <taxon>Symbiodiniaceae</taxon>
        <taxon>Effrenium</taxon>
    </lineage>
</organism>
<name>A0AA36NI79_9DINO</name>
<dbReference type="AlphaFoldDB" id="A0AA36NI79"/>
<dbReference type="Proteomes" id="UP001178507">
    <property type="component" value="Unassembled WGS sequence"/>
</dbReference>